<dbReference type="EMBL" id="AMFJ01000444">
    <property type="protein sequence ID" value="EKE27688.1"/>
    <property type="molecule type" value="Genomic_DNA"/>
</dbReference>
<comment type="caution">
    <text evidence="1">The sequence shown here is derived from an EMBL/GenBank/DDBJ whole genome shotgun (WGS) entry which is preliminary data.</text>
</comment>
<proteinExistence type="predicted"/>
<sequence>MKNSTTQHPWTQIGKINQATAKPDDGTIKLWEEVKEKVGEALEVKTYWVPEIPKYQSELFIKLGFKILKIDDNSYRYHTVTLPENWKMWESERGGQIKYILDEKWRKRVFITESVRFDDPRTVLINRYEMKYMRVDEERVECFVYDTTDSEDTWKTEDYKKLYHLIFDAKKWRQKYTNDEEKKEMEVQNRELTKAIQEREKRCRLWLTENLPDHNNPLAYWDKANNIPYEVPSLWIRDKEMFKKVWFIFPENVVANPWYTRFVLPDWWARQKDNEDSMLEFIFDEKWRKRVKVNFRERFDMMYTQLLCRYNIDEIQVNDEERTVFLYDRDWTKADPKKLEDYNIIQKCTYNPKTQKDTYSEVWYRECFMRMFDPTAYWEE</sequence>
<accession>K2FXK8</accession>
<gene>
    <name evidence="1" type="ORF">ACD_3C00170G0004</name>
</gene>
<name>K2FXK8_9BACT</name>
<dbReference type="AlphaFoldDB" id="K2FXK8"/>
<organism evidence="1">
    <name type="scientific">uncultured bacterium</name>
    <name type="common">gcode 4</name>
    <dbReference type="NCBI Taxonomy" id="1234023"/>
    <lineage>
        <taxon>Bacteria</taxon>
        <taxon>environmental samples</taxon>
    </lineage>
</organism>
<protein>
    <submittedName>
        <fullName evidence="1">Uncharacterized protein</fullName>
    </submittedName>
</protein>
<reference evidence="1" key="1">
    <citation type="journal article" date="2012" name="Science">
        <title>Fermentation, hydrogen, and sulfur metabolism in multiple uncultivated bacterial phyla.</title>
        <authorList>
            <person name="Wrighton K.C."/>
            <person name="Thomas B.C."/>
            <person name="Sharon I."/>
            <person name="Miller C.S."/>
            <person name="Castelle C.J."/>
            <person name="VerBerkmoes N.C."/>
            <person name="Wilkins M.J."/>
            <person name="Hettich R.L."/>
            <person name="Lipton M.S."/>
            <person name="Williams K.H."/>
            <person name="Long P.E."/>
            <person name="Banfield J.F."/>
        </authorList>
    </citation>
    <scope>NUCLEOTIDE SEQUENCE [LARGE SCALE GENOMIC DNA]</scope>
</reference>
<evidence type="ECO:0000313" key="1">
    <source>
        <dbReference type="EMBL" id="EKE27688.1"/>
    </source>
</evidence>